<evidence type="ECO:0000313" key="1">
    <source>
        <dbReference type="EMBL" id="KAF2704784.1"/>
    </source>
</evidence>
<proteinExistence type="predicted"/>
<dbReference type="AlphaFoldDB" id="A0A6G1JW01"/>
<sequence length="79" mass="9615">MSHTYHRYRYHHTPYFRKLYARRPFPSPTTDLACPETLQSWRRARNRYCLCALPYVYHACAHSILFHRYLLVSIARVTI</sequence>
<keyword evidence="2" id="KW-1185">Reference proteome</keyword>
<evidence type="ECO:0000313" key="2">
    <source>
        <dbReference type="Proteomes" id="UP000799428"/>
    </source>
</evidence>
<gene>
    <name evidence="1" type="ORF">K504DRAFT_461040</name>
</gene>
<accession>A0A6G1JW01</accession>
<name>A0A6G1JW01_9PLEO</name>
<protein>
    <submittedName>
        <fullName evidence="1">Uncharacterized protein</fullName>
    </submittedName>
</protein>
<reference evidence="1" key="1">
    <citation type="journal article" date="2020" name="Stud. Mycol.">
        <title>101 Dothideomycetes genomes: a test case for predicting lifestyles and emergence of pathogens.</title>
        <authorList>
            <person name="Haridas S."/>
            <person name="Albert R."/>
            <person name="Binder M."/>
            <person name="Bloem J."/>
            <person name="Labutti K."/>
            <person name="Salamov A."/>
            <person name="Andreopoulos B."/>
            <person name="Baker S."/>
            <person name="Barry K."/>
            <person name="Bills G."/>
            <person name="Bluhm B."/>
            <person name="Cannon C."/>
            <person name="Castanera R."/>
            <person name="Culley D."/>
            <person name="Daum C."/>
            <person name="Ezra D."/>
            <person name="Gonzalez J."/>
            <person name="Henrissat B."/>
            <person name="Kuo A."/>
            <person name="Liang C."/>
            <person name="Lipzen A."/>
            <person name="Lutzoni F."/>
            <person name="Magnuson J."/>
            <person name="Mondo S."/>
            <person name="Nolan M."/>
            <person name="Ohm R."/>
            <person name="Pangilinan J."/>
            <person name="Park H.-J."/>
            <person name="Ramirez L."/>
            <person name="Alfaro M."/>
            <person name="Sun H."/>
            <person name="Tritt A."/>
            <person name="Yoshinaga Y."/>
            <person name="Zwiers L.-H."/>
            <person name="Turgeon B."/>
            <person name="Goodwin S."/>
            <person name="Spatafora J."/>
            <person name="Crous P."/>
            <person name="Grigoriev I."/>
        </authorList>
    </citation>
    <scope>NUCLEOTIDE SEQUENCE</scope>
    <source>
        <strain evidence="1">CBS 279.74</strain>
    </source>
</reference>
<dbReference type="Proteomes" id="UP000799428">
    <property type="component" value="Unassembled WGS sequence"/>
</dbReference>
<dbReference type="EMBL" id="MU005781">
    <property type="protein sequence ID" value="KAF2704784.1"/>
    <property type="molecule type" value="Genomic_DNA"/>
</dbReference>
<organism evidence="1 2">
    <name type="scientific">Pleomassaria siparia CBS 279.74</name>
    <dbReference type="NCBI Taxonomy" id="1314801"/>
    <lineage>
        <taxon>Eukaryota</taxon>
        <taxon>Fungi</taxon>
        <taxon>Dikarya</taxon>
        <taxon>Ascomycota</taxon>
        <taxon>Pezizomycotina</taxon>
        <taxon>Dothideomycetes</taxon>
        <taxon>Pleosporomycetidae</taxon>
        <taxon>Pleosporales</taxon>
        <taxon>Pleomassariaceae</taxon>
        <taxon>Pleomassaria</taxon>
    </lineage>
</organism>